<keyword evidence="5 7" id="KW-0072">Autophagy</keyword>
<dbReference type="GO" id="GO:0006995">
    <property type="term" value="P:cellular response to nitrogen starvation"/>
    <property type="evidence" value="ECO:0007669"/>
    <property type="project" value="TreeGrafter"/>
</dbReference>
<evidence type="ECO:0000313" key="10">
    <source>
        <dbReference type="EMBL" id="PWN95198.1"/>
    </source>
</evidence>
<dbReference type="InterPro" id="IPR032197">
    <property type="entry name" value="Atg7_N"/>
</dbReference>
<proteinExistence type="inferred from homology"/>
<dbReference type="GO" id="GO:0000422">
    <property type="term" value="P:autophagy of mitochondrion"/>
    <property type="evidence" value="ECO:0007669"/>
    <property type="project" value="TreeGrafter"/>
</dbReference>
<dbReference type="GO" id="GO:0032446">
    <property type="term" value="P:protein modification by small protein conjugation"/>
    <property type="evidence" value="ECO:0007669"/>
    <property type="project" value="TreeGrafter"/>
</dbReference>
<comment type="subcellular location">
    <subcellularLocation>
        <location evidence="7">Cytoplasm</location>
    </subcellularLocation>
    <subcellularLocation>
        <location evidence="7">Preautophagosomal structure</location>
    </subcellularLocation>
</comment>
<dbReference type="GO" id="GO:0019778">
    <property type="term" value="F:Atg12 activating enzyme activity"/>
    <property type="evidence" value="ECO:0007669"/>
    <property type="project" value="TreeGrafter"/>
</dbReference>
<keyword evidence="7" id="KW-0963">Cytoplasm</keyword>
<evidence type="ECO:0000256" key="3">
    <source>
        <dbReference type="ARBA" id="ARBA00022448"/>
    </source>
</evidence>
<reference evidence="10 11" key="1">
    <citation type="journal article" date="2018" name="Mol. Biol. Evol.">
        <title>Broad Genomic Sampling Reveals a Smut Pathogenic Ancestry of the Fungal Clade Ustilaginomycotina.</title>
        <authorList>
            <person name="Kijpornyongpan T."/>
            <person name="Mondo S.J."/>
            <person name="Barry K."/>
            <person name="Sandor L."/>
            <person name="Lee J."/>
            <person name="Lipzen A."/>
            <person name="Pangilinan J."/>
            <person name="LaButti K."/>
            <person name="Hainaut M."/>
            <person name="Henrissat B."/>
            <person name="Grigoriev I.V."/>
            <person name="Spatafora J.W."/>
            <person name="Aime M.C."/>
        </authorList>
    </citation>
    <scope>NUCLEOTIDE SEQUENCE [LARGE SCALE GENOMIC DNA]</scope>
    <source>
        <strain evidence="10 11">MCA 4186</strain>
    </source>
</reference>
<comment type="subunit">
    <text evidence="7">Homodimer.</text>
</comment>
<dbReference type="Gene3D" id="3.40.140.100">
    <property type="entry name" value="Ubiquitin-like modifier-activating enzyme ATG7 C-terminal domain"/>
    <property type="match status" value="1"/>
</dbReference>
<dbReference type="OrthoDB" id="338614at2759"/>
<dbReference type="Gene3D" id="3.40.50.720">
    <property type="entry name" value="NAD(P)-binding Rossmann-like Domain"/>
    <property type="match status" value="1"/>
</dbReference>
<evidence type="ECO:0000256" key="2">
    <source>
        <dbReference type="ARBA" id="ARBA00017647"/>
    </source>
</evidence>
<dbReference type="SUPFAM" id="SSF69572">
    <property type="entry name" value="Activating enzymes of the ubiquitin-like proteins"/>
    <property type="match status" value="1"/>
</dbReference>
<dbReference type="AlphaFoldDB" id="A0A316Z2L0"/>
<dbReference type="GO" id="GO:0019779">
    <property type="term" value="F:Atg8 activating enzyme activity"/>
    <property type="evidence" value="ECO:0007669"/>
    <property type="project" value="TreeGrafter"/>
</dbReference>
<dbReference type="NCBIfam" id="TIGR01381">
    <property type="entry name" value="E1_like_apg7"/>
    <property type="match status" value="1"/>
</dbReference>
<comment type="function">
    <text evidence="7">E1-like activating enzyme involved in the 2 ubiquitin-like systems required for cytoplasm to vacuole transport (Cvt) and autophagy. Activates ATG12 for its conjugation with ATG5 and ATG8 for its conjugation with phosphatidylethanolamine. Both systems are needed for the ATG8 association to Cvt vesicles and autophagosomes membranes. Autophagy is essential for maintenance of amino acid levels and protein synthesis under nitrogen starvation. Required for selective autophagic degradation of the nucleus (nucleophagy) as well as for mitophagy which contributes to regulate mitochondrial quantity and quality by eliminating the mitochondria to a basal level to fulfill cellular energy requirements and preventing excess ROS production.</text>
</comment>
<dbReference type="InterPro" id="IPR035985">
    <property type="entry name" value="Ubiquitin-activating_enz"/>
</dbReference>
<dbReference type="RefSeq" id="XP_025595477.1">
    <property type="nucleotide sequence ID" value="XM_025743765.1"/>
</dbReference>
<evidence type="ECO:0000256" key="4">
    <source>
        <dbReference type="ARBA" id="ARBA00022927"/>
    </source>
</evidence>
<dbReference type="InterPro" id="IPR006285">
    <property type="entry name" value="Atg7"/>
</dbReference>
<dbReference type="InterPro" id="IPR042522">
    <property type="entry name" value="Atg7_N_1"/>
</dbReference>
<dbReference type="InterPro" id="IPR045886">
    <property type="entry name" value="ThiF/MoeB/HesA"/>
</dbReference>
<dbReference type="GO" id="GO:0015031">
    <property type="term" value="P:protein transport"/>
    <property type="evidence" value="ECO:0007669"/>
    <property type="project" value="UniProtKB-UniRule"/>
</dbReference>
<dbReference type="InterPro" id="IPR000594">
    <property type="entry name" value="ThiF_NAD_FAD-bd"/>
</dbReference>
<dbReference type="InterPro" id="IPR042523">
    <property type="entry name" value="Atg7_N_2"/>
</dbReference>
<accession>A0A316Z2L0</accession>
<evidence type="ECO:0000256" key="7">
    <source>
        <dbReference type="RuleBase" id="RU366022"/>
    </source>
</evidence>
<dbReference type="PANTHER" id="PTHR10953:SF3">
    <property type="entry name" value="UBIQUITIN-LIKE MODIFIER-ACTIVATING ENZYME ATG7"/>
    <property type="match status" value="1"/>
</dbReference>
<dbReference type="Pfam" id="PF00899">
    <property type="entry name" value="ThiF"/>
    <property type="match status" value="1"/>
</dbReference>
<dbReference type="Pfam" id="PF16420">
    <property type="entry name" value="ATG7_N"/>
    <property type="match status" value="1"/>
</dbReference>
<evidence type="ECO:0000259" key="8">
    <source>
        <dbReference type="Pfam" id="PF00899"/>
    </source>
</evidence>
<comment type="similarity">
    <text evidence="1 7">Belongs to the ATG7 family.</text>
</comment>
<dbReference type="GO" id="GO:0000407">
    <property type="term" value="C:phagophore assembly site"/>
    <property type="evidence" value="ECO:0007669"/>
    <property type="project" value="UniProtKB-SubCell"/>
</dbReference>
<feature type="active site" description="Glycyl thioester intermediate" evidence="6">
    <location>
        <position position="604"/>
    </location>
</feature>
<name>A0A316Z2L0_9BASI</name>
<keyword evidence="7" id="KW-0833">Ubl conjugation pathway</keyword>
<sequence>MASSSSAPLVQFAPLHTAIAPAFWSALAAHKIEHAQLADAPLAVRAHYAPARRVLDRQTGSEVPLPPSMVVEGEALGDGAHQQQHQASHRWSSRDALRCLQGYDASPCLYSLPPHVCPAWGTLKNFNTVEEFKTADKQAFFNAEARSMYEAMLSAADPTPHLARFLVLSFADLKRYRFVHWFAFPALVSKPAWTLQGEWKSVSDALGAGSYEALAKAVEARRREQKADSASGAFFLVGTSNGQPRLGDVADFASFFQAGEEPTVGFVDPSAAASEPGWPLRNLLALMAARFGVRRVRVLCWKDDIGESTQRRSVIGDVALPEDAAEGERVTGAHGSAPLATQPGLPDVPLAVGWERNSSGKLAPKLADLGPLMDPRRLADQAVDLNLKLMRWRIMPEINLERVQQTKCLLLGAGTLGCYVARTLLGWGVRHITLVDSSRVSFSNPVRQPLFDFDDCLEGGKPKAECAAARLRAIYPGVTATGVQLNVPMPGHPIQSGAEAQVRQDVETLEKLIDEHKVVYLLMDSRESRWLPTLLGAAKNKLVINAALGFDTYLVMRHGAGPDAERDAAAKTLPANERRLGCYYCNDIVAPTDSLTDRTLDQMCTVTRPGLAAIAGASAVELMVSVLQHKDGVSAPAATGPARGNEAPLASSDPAQSGSCLGLVPHQIRGFLAQFSNMLLVGGAYDLCTACSPAVIDAYKRDGFAMLKKAFNDESFLERVTGLDK</sequence>
<dbReference type="GeneID" id="37271309"/>
<dbReference type="STRING" id="58919.A0A316Z2L0"/>
<evidence type="ECO:0000256" key="6">
    <source>
        <dbReference type="PIRSR" id="PIRSR606285-1"/>
    </source>
</evidence>
<dbReference type="GO" id="GO:0000045">
    <property type="term" value="P:autophagosome assembly"/>
    <property type="evidence" value="ECO:0007669"/>
    <property type="project" value="TreeGrafter"/>
</dbReference>
<protein>
    <recommendedName>
        <fullName evidence="2 7">Ubiquitin-like modifier-activating enzyme ATG7</fullName>
    </recommendedName>
    <alternativeName>
        <fullName evidence="7">Autophagy-related protein 7</fullName>
    </alternativeName>
</protein>
<dbReference type="PANTHER" id="PTHR10953">
    <property type="entry name" value="UBIQUITIN-ACTIVATING ENZYME E1"/>
    <property type="match status" value="1"/>
</dbReference>
<keyword evidence="4 7" id="KW-0653">Protein transport</keyword>
<gene>
    <name evidence="10" type="ORF">FA09DRAFT_335430</name>
</gene>
<keyword evidence="3 7" id="KW-0813">Transport</keyword>
<dbReference type="GO" id="GO:0034727">
    <property type="term" value="P:piecemeal microautophagy of the nucleus"/>
    <property type="evidence" value="ECO:0007669"/>
    <property type="project" value="TreeGrafter"/>
</dbReference>
<feature type="domain" description="Ubiquitin-like modifier-activating enzyme Atg7 N-terminal" evidence="9">
    <location>
        <begin position="10"/>
        <end position="373"/>
    </location>
</feature>
<dbReference type="Proteomes" id="UP000245946">
    <property type="component" value="Unassembled WGS sequence"/>
</dbReference>
<feature type="domain" description="THIF-type NAD/FAD binding fold" evidence="8">
    <location>
        <begin position="390"/>
        <end position="631"/>
    </location>
</feature>
<evidence type="ECO:0000256" key="1">
    <source>
        <dbReference type="ARBA" id="ARBA00010931"/>
    </source>
</evidence>
<dbReference type="EMBL" id="KZ819306">
    <property type="protein sequence ID" value="PWN95198.1"/>
    <property type="molecule type" value="Genomic_DNA"/>
</dbReference>
<evidence type="ECO:0000313" key="11">
    <source>
        <dbReference type="Proteomes" id="UP000245946"/>
    </source>
</evidence>
<dbReference type="CDD" id="cd01486">
    <property type="entry name" value="Apg7"/>
    <property type="match status" value="1"/>
</dbReference>
<dbReference type="FunFam" id="3.40.50.720:FF:000243">
    <property type="entry name" value="Ubiquitin-like modifier-activating enzyme ATG7"/>
    <property type="match status" value="1"/>
</dbReference>
<evidence type="ECO:0000259" key="9">
    <source>
        <dbReference type="Pfam" id="PF16420"/>
    </source>
</evidence>
<keyword evidence="11" id="KW-1185">Reference proteome</keyword>
<dbReference type="Gene3D" id="3.40.140.70">
    <property type="entry name" value="Ubiquitin-like modifier-activating enzyme ATG7 N-terminal domain"/>
    <property type="match status" value="1"/>
</dbReference>
<organism evidence="10 11">
    <name type="scientific">Tilletiopsis washingtonensis</name>
    <dbReference type="NCBI Taxonomy" id="58919"/>
    <lineage>
        <taxon>Eukaryota</taxon>
        <taxon>Fungi</taxon>
        <taxon>Dikarya</taxon>
        <taxon>Basidiomycota</taxon>
        <taxon>Ustilaginomycotina</taxon>
        <taxon>Exobasidiomycetes</taxon>
        <taxon>Entylomatales</taxon>
        <taxon>Entylomatales incertae sedis</taxon>
        <taxon>Tilletiopsis</taxon>
    </lineage>
</organism>
<evidence type="ECO:0000256" key="5">
    <source>
        <dbReference type="ARBA" id="ARBA00023006"/>
    </source>
</evidence>